<sequence length="424" mass="46851">MMQPTTTMVQPPLAPPPQYQQQQAPHQWMAQQQQYQVPPPQQPPAGAGAVYYYQQPPSVAPPSTAPPQQQQSQPQHYTAQPTADDGIRSLWIGDLQYWMDEQYILNIFASAGEVVSVKVIRNKQTSQSEGYGFLEFVSHAAAERNLHTFNGTLMPNAEQPFRLNWASMGAGEKRDDTPEYTIFVGDLAADVTDYMLQETFRANYSSVKGAKVVTDRLTGRTKGYGFVRFADEGEQLRAMTEMNGSFCSTRPMRIGPAANKQTASGQIKASYQTSQGTQSEDDLANTTIFVGNLDSNVTDEHLRQVFGQYGQLLHVKIPMGKRCGFVQFADRSCAEEALRMLNGTQLGGQSIRLSWGRSPSNRQPQADQNQWNGGGGGGGGYYGYAPGYETYGYAPPAQDPNLYYAGYPGYGNYAPPQQQQQQPQ</sequence>
<comment type="caution">
    <text evidence="11">The sequence shown here is derived from an EMBL/GenBank/DDBJ whole genome shotgun (WGS) entry which is preliminary data.</text>
</comment>
<feature type="compositionally biased region" description="Low complexity" evidence="9">
    <location>
        <begin position="19"/>
        <end position="36"/>
    </location>
</feature>
<dbReference type="SUPFAM" id="SSF54928">
    <property type="entry name" value="RNA-binding domain, RBD"/>
    <property type="match status" value="3"/>
</dbReference>
<dbReference type="FunFam" id="3.30.70.330:FF:000236">
    <property type="entry name" value="Polyadenylate-binding protein RBP45C"/>
    <property type="match status" value="1"/>
</dbReference>
<evidence type="ECO:0000256" key="5">
    <source>
        <dbReference type="ARBA" id="ARBA00023242"/>
    </source>
</evidence>
<accession>A0A8S0PLU2</accession>
<keyword evidence="2" id="KW-0507">mRNA processing</keyword>
<feature type="compositionally biased region" description="Low complexity" evidence="9">
    <location>
        <begin position="66"/>
        <end position="81"/>
    </location>
</feature>
<feature type="compositionally biased region" description="Polar residues" evidence="9">
    <location>
        <begin position="351"/>
        <end position="371"/>
    </location>
</feature>
<dbReference type="PANTHER" id="PTHR47640">
    <property type="entry name" value="TRNA SELENOCYSTEINE 1-ASSOCIATED PROTEIN 1-RELATED-RELATED"/>
    <property type="match status" value="1"/>
</dbReference>
<name>A0A8S0PLU2_OLEEU</name>
<dbReference type="AlphaFoldDB" id="A0A8S0PLU2"/>
<gene>
    <name evidence="11" type="ORF">OLEA9_A009253</name>
</gene>
<dbReference type="SMART" id="SM00360">
    <property type="entry name" value="RRM"/>
    <property type="match status" value="3"/>
</dbReference>
<keyword evidence="12" id="KW-1185">Reference proteome</keyword>
<evidence type="ECO:0000313" key="12">
    <source>
        <dbReference type="Proteomes" id="UP000594638"/>
    </source>
</evidence>
<dbReference type="PANTHER" id="PTHR47640:SF48">
    <property type="entry name" value="POLYADENYLATE-BINDING PROTEIN RBP45B"/>
    <property type="match status" value="1"/>
</dbReference>
<dbReference type="GO" id="GO:0006397">
    <property type="term" value="P:mRNA processing"/>
    <property type="evidence" value="ECO:0007669"/>
    <property type="project" value="UniProtKB-KW"/>
</dbReference>
<dbReference type="Pfam" id="PF00076">
    <property type="entry name" value="RRM_1"/>
    <property type="match status" value="3"/>
</dbReference>
<evidence type="ECO:0000256" key="4">
    <source>
        <dbReference type="ARBA" id="ARBA00022884"/>
    </source>
</evidence>
<feature type="region of interest" description="Disordered" evidence="9">
    <location>
        <begin position="351"/>
        <end position="376"/>
    </location>
</feature>
<organism evidence="11 12">
    <name type="scientific">Olea europaea subsp. europaea</name>
    <dbReference type="NCBI Taxonomy" id="158383"/>
    <lineage>
        <taxon>Eukaryota</taxon>
        <taxon>Viridiplantae</taxon>
        <taxon>Streptophyta</taxon>
        <taxon>Embryophyta</taxon>
        <taxon>Tracheophyta</taxon>
        <taxon>Spermatophyta</taxon>
        <taxon>Magnoliopsida</taxon>
        <taxon>eudicotyledons</taxon>
        <taxon>Gunneridae</taxon>
        <taxon>Pentapetalae</taxon>
        <taxon>asterids</taxon>
        <taxon>lamiids</taxon>
        <taxon>Lamiales</taxon>
        <taxon>Oleaceae</taxon>
        <taxon>Oleeae</taxon>
        <taxon>Olea</taxon>
    </lineage>
</organism>
<keyword evidence="5" id="KW-0539">Nucleus</keyword>
<comment type="function">
    <text evidence="6">Heterogeneous nuclear ribonucleoprotein (hnRNP)-protein binding the poly(A) tail of mRNA and probably involved in some steps of pre-mRNA maturation.</text>
</comment>
<keyword evidence="4 8" id="KW-0694">RNA-binding</keyword>
<dbReference type="Gramene" id="OE9A009253T4">
    <property type="protein sequence ID" value="OE9A009253C4"/>
    <property type="gene ID" value="OE9A009253"/>
</dbReference>
<dbReference type="InterPro" id="IPR035979">
    <property type="entry name" value="RBD_domain_sf"/>
</dbReference>
<evidence type="ECO:0000256" key="6">
    <source>
        <dbReference type="ARBA" id="ARBA00057395"/>
    </source>
</evidence>
<proteinExistence type="inferred from homology"/>
<feature type="domain" description="RRM" evidence="10">
    <location>
        <begin position="180"/>
        <end position="259"/>
    </location>
</feature>
<feature type="domain" description="RRM" evidence="10">
    <location>
        <begin position="286"/>
        <end position="358"/>
    </location>
</feature>
<dbReference type="InterPro" id="IPR012677">
    <property type="entry name" value="Nucleotide-bd_a/b_plait_sf"/>
</dbReference>
<dbReference type="GO" id="GO:0005634">
    <property type="term" value="C:nucleus"/>
    <property type="evidence" value="ECO:0007669"/>
    <property type="project" value="UniProtKB-SubCell"/>
</dbReference>
<comment type="similarity">
    <text evidence="7">Belongs to the polyadenylate-binding RBP45 family.</text>
</comment>
<evidence type="ECO:0000259" key="10">
    <source>
        <dbReference type="PROSITE" id="PS50102"/>
    </source>
</evidence>
<dbReference type="CDD" id="cd12345">
    <property type="entry name" value="RRM2_SECp43_like"/>
    <property type="match status" value="1"/>
</dbReference>
<dbReference type="GO" id="GO:0005829">
    <property type="term" value="C:cytosol"/>
    <property type="evidence" value="ECO:0007669"/>
    <property type="project" value="TreeGrafter"/>
</dbReference>
<evidence type="ECO:0000256" key="9">
    <source>
        <dbReference type="SAM" id="MobiDB-lite"/>
    </source>
</evidence>
<keyword evidence="3" id="KW-0677">Repeat</keyword>
<dbReference type="InterPro" id="IPR050825">
    <property type="entry name" value="RBM42_RBP45_47-like"/>
</dbReference>
<reference evidence="11 12" key="1">
    <citation type="submission" date="2019-12" db="EMBL/GenBank/DDBJ databases">
        <authorList>
            <person name="Alioto T."/>
            <person name="Alioto T."/>
            <person name="Gomez Garrido J."/>
        </authorList>
    </citation>
    <scope>NUCLEOTIDE SEQUENCE [LARGE SCALE GENOMIC DNA]</scope>
</reference>
<dbReference type="PROSITE" id="PS50102">
    <property type="entry name" value="RRM"/>
    <property type="match status" value="3"/>
</dbReference>
<evidence type="ECO:0000256" key="1">
    <source>
        <dbReference type="ARBA" id="ARBA00004123"/>
    </source>
</evidence>
<dbReference type="FunFam" id="3.30.70.330:FF:000103">
    <property type="entry name" value="Polyadenylate-binding protein RBP47B"/>
    <property type="match status" value="1"/>
</dbReference>
<dbReference type="FunFam" id="3.30.70.330:FF:000405">
    <property type="entry name" value="polyadenylate-binding protein RBP45"/>
    <property type="match status" value="1"/>
</dbReference>
<dbReference type="OrthoDB" id="446113at2759"/>
<protein>
    <submittedName>
        <fullName evidence="11">Polyadenylate-binding RBP45-like isoform X2</fullName>
    </submittedName>
</protein>
<feature type="domain" description="RRM" evidence="10">
    <location>
        <begin position="88"/>
        <end position="168"/>
    </location>
</feature>
<dbReference type="Proteomes" id="UP000594638">
    <property type="component" value="Unassembled WGS sequence"/>
</dbReference>
<dbReference type="Gene3D" id="3.30.70.330">
    <property type="match status" value="3"/>
</dbReference>
<dbReference type="CDD" id="cd12344">
    <property type="entry name" value="RRM1_SECp43_like"/>
    <property type="match status" value="1"/>
</dbReference>
<evidence type="ECO:0000256" key="3">
    <source>
        <dbReference type="ARBA" id="ARBA00022737"/>
    </source>
</evidence>
<evidence type="ECO:0000256" key="2">
    <source>
        <dbReference type="ARBA" id="ARBA00022664"/>
    </source>
</evidence>
<evidence type="ECO:0000256" key="7">
    <source>
        <dbReference type="ARBA" id="ARBA00061708"/>
    </source>
</evidence>
<evidence type="ECO:0000256" key="8">
    <source>
        <dbReference type="PROSITE-ProRule" id="PRU00176"/>
    </source>
</evidence>
<dbReference type="EMBL" id="CACTIH010000122">
    <property type="protein sequence ID" value="CAA2954709.1"/>
    <property type="molecule type" value="Genomic_DNA"/>
</dbReference>
<dbReference type="InterPro" id="IPR000504">
    <property type="entry name" value="RRM_dom"/>
</dbReference>
<feature type="region of interest" description="Disordered" evidence="9">
    <location>
        <begin position="1"/>
        <end position="82"/>
    </location>
</feature>
<comment type="subcellular location">
    <subcellularLocation>
        <location evidence="1">Nucleus</location>
    </subcellularLocation>
</comment>
<evidence type="ECO:0000313" key="11">
    <source>
        <dbReference type="EMBL" id="CAA2954709.1"/>
    </source>
</evidence>
<dbReference type="GO" id="GO:0003729">
    <property type="term" value="F:mRNA binding"/>
    <property type="evidence" value="ECO:0007669"/>
    <property type="project" value="InterPro"/>
</dbReference>